<gene>
    <name evidence="1" type="ORF">SAMD00023353_1901420</name>
</gene>
<dbReference type="OMA" id="FMARDVN"/>
<evidence type="ECO:0000313" key="2">
    <source>
        <dbReference type="Proteomes" id="UP000054516"/>
    </source>
</evidence>
<dbReference type="SUPFAM" id="SSF51905">
    <property type="entry name" value="FAD/NAD(P)-binding domain"/>
    <property type="match status" value="1"/>
</dbReference>
<dbReference type="Proteomes" id="UP000054516">
    <property type="component" value="Unassembled WGS sequence"/>
</dbReference>
<accession>A0A1S8A7Y7</accession>
<organism evidence="1">
    <name type="scientific">Rosellinia necatrix</name>
    <name type="common">White root-rot fungus</name>
    <dbReference type="NCBI Taxonomy" id="77044"/>
    <lineage>
        <taxon>Eukaryota</taxon>
        <taxon>Fungi</taxon>
        <taxon>Dikarya</taxon>
        <taxon>Ascomycota</taxon>
        <taxon>Pezizomycotina</taxon>
        <taxon>Sordariomycetes</taxon>
        <taxon>Xylariomycetidae</taxon>
        <taxon>Xylariales</taxon>
        <taxon>Xylariaceae</taxon>
        <taxon>Rosellinia</taxon>
    </lineage>
</organism>
<dbReference type="EMBL" id="DF977464">
    <property type="protein sequence ID" value="GAW26035.1"/>
    <property type="molecule type" value="Genomic_DNA"/>
</dbReference>
<sequence>MMASDLYDIVIVGGSTPSCVLANRLAEEQDLHVLVIEAGDDLTADPKADHPFMRRSSKVGRWWRLLSGGSSTVN</sequence>
<dbReference type="OrthoDB" id="4772305at2759"/>
<evidence type="ECO:0000313" key="1">
    <source>
        <dbReference type="EMBL" id="GAW26035.1"/>
    </source>
</evidence>
<dbReference type="InterPro" id="IPR036188">
    <property type="entry name" value="FAD/NAD-bd_sf"/>
</dbReference>
<dbReference type="Gene3D" id="3.50.50.60">
    <property type="entry name" value="FAD/NAD(P)-binding domain"/>
    <property type="match status" value="1"/>
</dbReference>
<dbReference type="AlphaFoldDB" id="A0A1S8A7Y7"/>
<protein>
    <submittedName>
        <fullName evidence="1">Putative choline dehydrogenase</fullName>
    </submittedName>
</protein>
<proteinExistence type="predicted"/>
<reference evidence="1" key="1">
    <citation type="submission" date="2016-03" db="EMBL/GenBank/DDBJ databases">
        <title>Draft genome sequence of Rosellinia necatrix.</title>
        <authorList>
            <person name="Kanematsu S."/>
        </authorList>
    </citation>
    <scope>NUCLEOTIDE SEQUENCE [LARGE SCALE GENOMIC DNA]</scope>
    <source>
        <strain evidence="1">W97</strain>
    </source>
</reference>
<keyword evidence="2" id="KW-1185">Reference proteome</keyword>
<name>A0A1S8A7Y7_ROSNE</name>